<dbReference type="KEGG" id="htr:EPV75_02610"/>
<keyword evidence="2" id="KW-0813">Transport</keyword>
<evidence type="ECO:0000259" key="5">
    <source>
        <dbReference type="PROSITE" id="PS50893"/>
    </source>
</evidence>
<evidence type="ECO:0000313" key="7">
    <source>
        <dbReference type="Proteomes" id="UP000285478"/>
    </source>
</evidence>
<feature type="domain" description="ABC transporter" evidence="5">
    <location>
        <begin position="2"/>
        <end position="226"/>
    </location>
</feature>
<keyword evidence="7" id="KW-1185">Reference proteome</keyword>
<evidence type="ECO:0000256" key="4">
    <source>
        <dbReference type="ARBA" id="ARBA00022840"/>
    </source>
</evidence>
<evidence type="ECO:0000256" key="2">
    <source>
        <dbReference type="ARBA" id="ARBA00022448"/>
    </source>
</evidence>
<dbReference type="InterPro" id="IPR050153">
    <property type="entry name" value="Metal_Ion_Import_ABC"/>
</dbReference>
<dbReference type="GO" id="GO:0005524">
    <property type="term" value="F:ATP binding"/>
    <property type="evidence" value="ECO:0007669"/>
    <property type="project" value="UniProtKB-KW"/>
</dbReference>
<dbReference type="GO" id="GO:0016887">
    <property type="term" value="F:ATP hydrolysis activity"/>
    <property type="evidence" value="ECO:0007669"/>
    <property type="project" value="InterPro"/>
</dbReference>
<dbReference type="Gene3D" id="3.40.50.300">
    <property type="entry name" value="P-loop containing nucleotide triphosphate hydrolases"/>
    <property type="match status" value="1"/>
</dbReference>
<evidence type="ECO:0000256" key="1">
    <source>
        <dbReference type="ARBA" id="ARBA00005417"/>
    </source>
</evidence>
<keyword evidence="4 6" id="KW-0067">ATP-binding</keyword>
<organism evidence="6 7">
    <name type="scientific">Hydrogenovibrio thermophilus</name>
    <dbReference type="NCBI Taxonomy" id="265883"/>
    <lineage>
        <taxon>Bacteria</taxon>
        <taxon>Pseudomonadati</taxon>
        <taxon>Pseudomonadota</taxon>
        <taxon>Gammaproteobacteria</taxon>
        <taxon>Thiotrichales</taxon>
        <taxon>Piscirickettsiaceae</taxon>
        <taxon>Hydrogenovibrio</taxon>
    </lineage>
</organism>
<dbReference type="InterPro" id="IPR003439">
    <property type="entry name" value="ABC_transporter-like_ATP-bd"/>
</dbReference>
<accession>A0A451G560</accession>
<dbReference type="PROSITE" id="PS00211">
    <property type="entry name" value="ABC_TRANSPORTER_1"/>
    <property type="match status" value="1"/>
</dbReference>
<evidence type="ECO:0000256" key="3">
    <source>
        <dbReference type="ARBA" id="ARBA00022741"/>
    </source>
</evidence>
<dbReference type="InterPro" id="IPR017871">
    <property type="entry name" value="ABC_transporter-like_CS"/>
</dbReference>
<sequence>MLKLDNAGFYYGQKNWVFRRHSFEIDPGEIVAILGPNGRGKTSLLKSIIGLQSLSEGQVSVSGEIGYVPQSTDMMFEYRVLDVVVMGRARHIGFFASPSREDYQMAHQVLQELEIDDFTERSFSQLSGGERQLVLIARAIVSECDIIALDEPASALDFHNQDKVLQTLKRMAKERRLTILFTTHYPQHALYLADQVLLMFDTEAYRFGPVSDLMQDHVLSELYNMPIHRTTLDYGEGRVETVVPVFGAEKPA</sequence>
<evidence type="ECO:0000313" key="6">
    <source>
        <dbReference type="EMBL" id="QAB14635.1"/>
    </source>
</evidence>
<name>A0A451G560_9GAMM</name>
<proteinExistence type="inferred from homology"/>
<gene>
    <name evidence="6" type="ORF">EPV75_02610</name>
</gene>
<dbReference type="PANTHER" id="PTHR42734:SF6">
    <property type="entry name" value="MOLYBDATE IMPORT ATP-BINDING PROTEIN MOLC"/>
    <property type="match status" value="1"/>
</dbReference>
<dbReference type="AlphaFoldDB" id="A0A451G560"/>
<dbReference type="SUPFAM" id="SSF52540">
    <property type="entry name" value="P-loop containing nucleoside triphosphate hydrolases"/>
    <property type="match status" value="1"/>
</dbReference>
<dbReference type="SMART" id="SM00382">
    <property type="entry name" value="AAA"/>
    <property type="match status" value="1"/>
</dbReference>
<dbReference type="Proteomes" id="UP000285478">
    <property type="component" value="Chromosome"/>
</dbReference>
<dbReference type="Pfam" id="PF00005">
    <property type="entry name" value="ABC_tran"/>
    <property type="match status" value="1"/>
</dbReference>
<protein>
    <submittedName>
        <fullName evidence="6">ABC transporter ATP-binding protein</fullName>
    </submittedName>
</protein>
<reference evidence="6 7" key="1">
    <citation type="journal article" date="2018" name="Environ. Microbiol.">
        <title>Genomes of ubiquitous marine and hypersaline Hydrogenovibrio, Thiomicrorhabdus and Thiomicrospira spp. encode a diversity of mechanisms to sustain chemolithoautotrophy in heterogeneous environments.</title>
        <authorList>
            <person name="Scott K.M."/>
            <person name="Williams J."/>
            <person name="Porter C.M.B."/>
            <person name="Russel S."/>
            <person name="Harmer T.L."/>
            <person name="Paul J.H."/>
            <person name="Antonen K.M."/>
            <person name="Bridges M.K."/>
            <person name="Camper G.J."/>
            <person name="Campla C.K."/>
            <person name="Casella L.G."/>
            <person name="Chase E."/>
            <person name="Conrad J.W."/>
            <person name="Cruz M.C."/>
            <person name="Dunlap D.S."/>
            <person name="Duran L."/>
            <person name="Fahsbender E.M."/>
            <person name="Goldsmith D.B."/>
            <person name="Keeley R.F."/>
            <person name="Kondoff M.R."/>
            <person name="Kussy B.I."/>
            <person name="Lane M.K."/>
            <person name="Lawler S."/>
            <person name="Leigh B.A."/>
            <person name="Lewis C."/>
            <person name="Lostal L.M."/>
            <person name="Marking D."/>
            <person name="Mancera P.A."/>
            <person name="McClenthan E.C."/>
            <person name="McIntyre E.A."/>
            <person name="Mine J.A."/>
            <person name="Modi S."/>
            <person name="Moore B.D."/>
            <person name="Morgan W.A."/>
            <person name="Nelson K.M."/>
            <person name="Nguyen K.N."/>
            <person name="Ogburn N."/>
            <person name="Parrino D.G."/>
            <person name="Pedapudi A.D."/>
            <person name="Pelham R.P."/>
            <person name="Preece A.M."/>
            <person name="Rampersad E.A."/>
            <person name="Richardson J.C."/>
            <person name="Rodgers C.M."/>
            <person name="Schaffer B.L."/>
            <person name="Sheridan N.E."/>
            <person name="Solone M.R."/>
            <person name="Staley Z.R."/>
            <person name="Tabuchi M."/>
            <person name="Waide R.J."/>
            <person name="Wanjugi P.W."/>
            <person name="Young S."/>
            <person name="Clum A."/>
            <person name="Daum C."/>
            <person name="Huntemann M."/>
            <person name="Ivanova N."/>
            <person name="Kyrpides N."/>
            <person name="Mikhailova N."/>
            <person name="Palaniappan K."/>
            <person name="Pillay M."/>
            <person name="Reddy T.B.K."/>
            <person name="Shapiro N."/>
            <person name="Stamatis D."/>
            <person name="Varghese N."/>
            <person name="Woyke T."/>
            <person name="Boden R."/>
            <person name="Freyermuth S.K."/>
            <person name="Kerfeld C.A."/>
        </authorList>
    </citation>
    <scope>NUCLEOTIDE SEQUENCE [LARGE SCALE GENOMIC DNA]</scope>
    <source>
        <strain evidence="6 7">JR-2</strain>
    </source>
</reference>
<dbReference type="PROSITE" id="PS50893">
    <property type="entry name" value="ABC_TRANSPORTER_2"/>
    <property type="match status" value="1"/>
</dbReference>
<dbReference type="PANTHER" id="PTHR42734">
    <property type="entry name" value="METAL TRANSPORT SYSTEM ATP-BINDING PROTEIN TM_0124-RELATED"/>
    <property type="match status" value="1"/>
</dbReference>
<comment type="similarity">
    <text evidence="1">Belongs to the ABC transporter superfamily.</text>
</comment>
<dbReference type="RefSeq" id="WP_128384363.1">
    <property type="nucleotide sequence ID" value="NZ_CP035033.1"/>
</dbReference>
<dbReference type="InterPro" id="IPR003593">
    <property type="entry name" value="AAA+_ATPase"/>
</dbReference>
<dbReference type="InterPro" id="IPR027417">
    <property type="entry name" value="P-loop_NTPase"/>
</dbReference>
<dbReference type="EMBL" id="CP035033">
    <property type="protein sequence ID" value="QAB14635.1"/>
    <property type="molecule type" value="Genomic_DNA"/>
</dbReference>
<keyword evidence="3" id="KW-0547">Nucleotide-binding</keyword>